<feature type="region of interest" description="Disordered" evidence="1">
    <location>
        <begin position="1"/>
        <end position="20"/>
    </location>
</feature>
<organism evidence="2 3">
    <name type="scientific">Schizopora paradoxa</name>
    <dbReference type="NCBI Taxonomy" id="27342"/>
    <lineage>
        <taxon>Eukaryota</taxon>
        <taxon>Fungi</taxon>
        <taxon>Dikarya</taxon>
        <taxon>Basidiomycota</taxon>
        <taxon>Agaricomycotina</taxon>
        <taxon>Agaricomycetes</taxon>
        <taxon>Hymenochaetales</taxon>
        <taxon>Schizoporaceae</taxon>
        <taxon>Schizopora</taxon>
    </lineage>
</organism>
<sequence length="208" mass="23051">MVASIRNVPSTSSGAFSAQDHRGLRSAGELRVWLLVDVESWCRQRQRISANRSQGRSRALHTYRQRPLTLGGSNDDVCSKTSLHCGVEGFRYILSSSAFDRSIDDGDEESKSTPAARVRPALSIRTVNAGYASIDDVYNKYHTTYRSFDLDSPRRELAIYTVKSLLASVLLRRRWLANSIASFRSIPSSTDGGDFGEWGRASRIAATA</sequence>
<proteinExistence type="predicted"/>
<dbReference type="EMBL" id="KQ086900">
    <property type="protein sequence ID" value="KLO03901.1"/>
    <property type="molecule type" value="Genomic_DNA"/>
</dbReference>
<dbReference type="AlphaFoldDB" id="A0A0H2RG79"/>
<evidence type="ECO:0000313" key="2">
    <source>
        <dbReference type="EMBL" id="KLO03901.1"/>
    </source>
</evidence>
<accession>A0A0H2RG79</accession>
<name>A0A0H2RG79_9AGAM</name>
<feature type="compositionally biased region" description="Polar residues" evidence="1">
    <location>
        <begin position="7"/>
        <end position="16"/>
    </location>
</feature>
<keyword evidence="3" id="KW-1185">Reference proteome</keyword>
<protein>
    <submittedName>
        <fullName evidence="2">Uncharacterized protein</fullName>
    </submittedName>
</protein>
<evidence type="ECO:0000313" key="3">
    <source>
        <dbReference type="Proteomes" id="UP000053477"/>
    </source>
</evidence>
<reference evidence="2 3" key="1">
    <citation type="submission" date="2015-04" db="EMBL/GenBank/DDBJ databases">
        <title>Complete genome sequence of Schizopora paradoxa KUC8140, a cosmopolitan wood degrader in East Asia.</title>
        <authorList>
            <consortium name="DOE Joint Genome Institute"/>
            <person name="Min B."/>
            <person name="Park H."/>
            <person name="Jang Y."/>
            <person name="Kim J.-J."/>
            <person name="Kim K.H."/>
            <person name="Pangilinan J."/>
            <person name="Lipzen A."/>
            <person name="Riley R."/>
            <person name="Grigoriev I.V."/>
            <person name="Spatafora J.W."/>
            <person name="Choi I.-G."/>
        </authorList>
    </citation>
    <scope>NUCLEOTIDE SEQUENCE [LARGE SCALE GENOMIC DNA]</scope>
    <source>
        <strain evidence="2 3">KUC8140</strain>
    </source>
</reference>
<dbReference type="Proteomes" id="UP000053477">
    <property type="component" value="Unassembled WGS sequence"/>
</dbReference>
<gene>
    <name evidence="2" type="ORF">SCHPADRAFT_948200</name>
</gene>
<evidence type="ECO:0000256" key="1">
    <source>
        <dbReference type="SAM" id="MobiDB-lite"/>
    </source>
</evidence>
<dbReference type="InParanoid" id="A0A0H2RG79"/>